<dbReference type="PROSITE" id="PS00026">
    <property type="entry name" value="CHIT_BIND_I_1"/>
    <property type="match status" value="1"/>
</dbReference>
<dbReference type="InterPro" id="IPR018371">
    <property type="entry name" value="Chitin-binding_1_CS"/>
</dbReference>
<dbReference type="GO" id="GO:0008061">
    <property type="term" value="F:chitin binding"/>
    <property type="evidence" value="ECO:0007669"/>
    <property type="project" value="UniProtKB-UniRule"/>
</dbReference>
<keyword evidence="4" id="KW-0732">Signal</keyword>
<sequence length="64" mass="6571">MKIITSVVLCLFLINSVSIKVLAQDGSCSAAKLCQSGYCCSKFGYCGTTDAYCGSGNCASQCPG</sequence>
<dbReference type="SUPFAM" id="SSF57016">
    <property type="entry name" value="Plant lectins/antimicrobial peptides"/>
    <property type="match status" value="1"/>
</dbReference>
<dbReference type="SMART" id="SM00270">
    <property type="entry name" value="ChtBD1"/>
    <property type="match status" value="1"/>
</dbReference>
<feature type="chain" id="PRO_5003122045" description="Chitin-binding type-1 domain-containing protein" evidence="4">
    <location>
        <begin position="24"/>
        <end position="64"/>
    </location>
</feature>
<protein>
    <recommendedName>
        <fullName evidence="5">Chitin-binding type-1 domain-containing protein</fullName>
    </recommendedName>
</protein>
<comment type="caution">
    <text evidence="3">Lacks conserved residue(s) required for the propagation of feature annotation.</text>
</comment>
<dbReference type="CDD" id="cd00035">
    <property type="entry name" value="ChtBD1"/>
    <property type="match status" value="1"/>
</dbReference>
<dbReference type="Gene3D" id="3.30.60.10">
    <property type="entry name" value="Endochitinase-like"/>
    <property type="match status" value="1"/>
</dbReference>
<feature type="disulfide bond" evidence="3">
    <location>
        <begin position="58"/>
        <end position="62"/>
    </location>
</feature>
<gene>
    <name evidence="6" type="ORF">SELMODRAFT_99732</name>
</gene>
<accession>D8RR51</accession>
<dbReference type="Gramene" id="EFJ25183">
    <property type="protein sequence ID" value="EFJ25183"/>
    <property type="gene ID" value="SELMODRAFT_99732"/>
</dbReference>
<keyword evidence="2 3" id="KW-1015">Disulfide bond</keyword>
<feature type="disulfide bond" evidence="3">
    <location>
        <begin position="39"/>
        <end position="53"/>
    </location>
</feature>
<reference evidence="6 7" key="1">
    <citation type="journal article" date="2011" name="Science">
        <title>The Selaginella genome identifies genetic changes associated with the evolution of vascular plants.</title>
        <authorList>
            <person name="Banks J.A."/>
            <person name="Nishiyama T."/>
            <person name="Hasebe M."/>
            <person name="Bowman J.L."/>
            <person name="Gribskov M."/>
            <person name="dePamphilis C."/>
            <person name="Albert V.A."/>
            <person name="Aono N."/>
            <person name="Aoyama T."/>
            <person name="Ambrose B.A."/>
            <person name="Ashton N.W."/>
            <person name="Axtell M.J."/>
            <person name="Barker E."/>
            <person name="Barker M.S."/>
            <person name="Bennetzen J.L."/>
            <person name="Bonawitz N.D."/>
            <person name="Chapple C."/>
            <person name="Cheng C."/>
            <person name="Correa L.G."/>
            <person name="Dacre M."/>
            <person name="DeBarry J."/>
            <person name="Dreyer I."/>
            <person name="Elias M."/>
            <person name="Engstrom E.M."/>
            <person name="Estelle M."/>
            <person name="Feng L."/>
            <person name="Finet C."/>
            <person name="Floyd S.K."/>
            <person name="Frommer W.B."/>
            <person name="Fujita T."/>
            <person name="Gramzow L."/>
            <person name="Gutensohn M."/>
            <person name="Harholt J."/>
            <person name="Hattori M."/>
            <person name="Heyl A."/>
            <person name="Hirai T."/>
            <person name="Hiwatashi Y."/>
            <person name="Ishikawa M."/>
            <person name="Iwata M."/>
            <person name="Karol K.G."/>
            <person name="Koehler B."/>
            <person name="Kolukisaoglu U."/>
            <person name="Kubo M."/>
            <person name="Kurata T."/>
            <person name="Lalonde S."/>
            <person name="Li K."/>
            <person name="Li Y."/>
            <person name="Litt A."/>
            <person name="Lyons E."/>
            <person name="Manning G."/>
            <person name="Maruyama T."/>
            <person name="Michael T.P."/>
            <person name="Mikami K."/>
            <person name="Miyazaki S."/>
            <person name="Morinaga S."/>
            <person name="Murata T."/>
            <person name="Mueller-Roeber B."/>
            <person name="Nelson D.R."/>
            <person name="Obara M."/>
            <person name="Oguri Y."/>
            <person name="Olmstead R.G."/>
            <person name="Onodera N."/>
            <person name="Petersen B.L."/>
            <person name="Pils B."/>
            <person name="Prigge M."/>
            <person name="Rensing S.A."/>
            <person name="Riano-Pachon D.M."/>
            <person name="Roberts A.W."/>
            <person name="Sato Y."/>
            <person name="Scheller H.V."/>
            <person name="Schulz B."/>
            <person name="Schulz C."/>
            <person name="Shakirov E.V."/>
            <person name="Shibagaki N."/>
            <person name="Shinohara N."/>
            <person name="Shippen D.E."/>
            <person name="Soerensen I."/>
            <person name="Sotooka R."/>
            <person name="Sugimoto N."/>
            <person name="Sugita M."/>
            <person name="Sumikawa N."/>
            <person name="Tanurdzic M."/>
            <person name="Theissen G."/>
            <person name="Ulvskov P."/>
            <person name="Wakazuki S."/>
            <person name="Weng J.K."/>
            <person name="Willats W.W."/>
            <person name="Wipf D."/>
            <person name="Wolf P.G."/>
            <person name="Yang L."/>
            <person name="Zimmer A.D."/>
            <person name="Zhu Q."/>
            <person name="Mitros T."/>
            <person name="Hellsten U."/>
            <person name="Loque D."/>
            <person name="Otillar R."/>
            <person name="Salamov A."/>
            <person name="Schmutz J."/>
            <person name="Shapiro H."/>
            <person name="Lindquist E."/>
            <person name="Lucas S."/>
            <person name="Rokhsar D."/>
            <person name="Grigoriev I.V."/>
        </authorList>
    </citation>
    <scope>NUCLEOTIDE SEQUENCE [LARGE SCALE GENOMIC DNA]</scope>
</reference>
<dbReference type="KEGG" id="smo:SELMODRAFT_99732"/>
<name>D8RR51_SELML</name>
<evidence type="ECO:0000256" key="3">
    <source>
        <dbReference type="PROSITE-ProRule" id="PRU00261"/>
    </source>
</evidence>
<proteinExistence type="predicted"/>
<dbReference type="EMBL" id="GL377587">
    <property type="protein sequence ID" value="EFJ25183.1"/>
    <property type="molecule type" value="Genomic_DNA"/>
</dbReference>
<dbReference type="PRINTS" id="PR00451">
    <property type="entry name" value="CHITINBINDNG"/>
</dbReference>
<keyword evidence="1 3" id="KW-0147">Chitin-binding</keyword>
<evidence type="ECO:0000259" key="5">
    <source>
        <dbReference type="PROSITE" id="PS50941"/>
    </source>
</evidence>
<dbReference type="HOGENOM" id="CLU_179574_1_0_1"/>
<feature type="disulfide bond" evidence="3">
    <location>
        <begin position="34"/>
        <end position="46"/>
    </location>
</feature>
<dbReference type="PROSITE" id="PS50941">
    <property type="entry name" value="CHIT_BIND_I_2"/>
    <property type="match status" value="1"/>
</dbReference>
<evidence type="ECO:0000256" key="2">
    <source>
        <dbReference type="ARBA" id="ARBA00023157"/>
    </source>
</evidence>
<keyword evidence="7" id="KW-1185">Reference proteome</keyword>
<dbReference type="InterPro" id="IPR036861">
    <property type="entry name" value="Endochitinase-like_sf"/>
</dbReference>
<feature type="domain" description="Chitin-binding type-1" evidence="5">
    <location>
        <begin position="25"/>
        <end position="64"/>
    </location>
</feature>
<dbReference type="AlphaFoldDB" id="D8RR51"/>
<organism evidence="7">
    <name type="scientific">Selaginella moellendorffii</name>
    <name type="common">Spikemoss</name>
    <dbReference type="NCBI Taxonomy" id="88036"/>
    <lineage>
        <taxon>Eukaryota</taxon>
        <taxon>Viridiplantae</taxon>
        <taxon>Streptophyta</taxon>
        <taxon>Embryophyta</taxon>
        <taxon>Tracheophyta</taxon>
        <taxon>Lycopodiopsida</taxon>
        <taxon>Selaginellales</taxon>
        <taxon>Selaginellaceae</taxon>
        <taxon>Selaginella</taxon>
    </lineage>
</organism>
<dbReference type="InterPro" id="IPR001002">
    <property type="entry name" value="Chitin-bd_1"/>
</dbReference>
<feature type="signal peptide" evidence="4">
    <location>
        <begin position="1"/>
        <end position="23"/>
    </location>
</feature>
<dbReference type="Proteomes" id="UP000001514">
    <property type="component" value="Unassembled WGS sequence"/>
</dbReference>
<evidence type="ECO:0000256" key="1">
    <source>
        <dbReference type="ARBA" id="ARBA00022669"/>
    </source>
</evidence>
<evidence type="ECO:0000313" key="6">
    <source>
        <dbReference type="EMBL" id="EFJ25183.1"/>
    </source>
</evidence>
<evidence type="ECO:0000313" key="7">
    <source>
        <dbReference type="Proteomes" id="UP000001514"/>
    </source>
</evidence>
<dbReference type="InParanoid" id="D8RR51"/>
<dbReference type="Pfam" id="PF00187">
    <property type="entry name" value="Chitin_bind_1"/>
    <property type="match status" value="1"/>
</dbReference>
<evidence type="ECO:0000256" key="4">
    <source>
        <dbReference type="SAM" id="SignalP"/>
    </source>
</evidence>
<feature type="non-terminal residue" evidence="6">
    <location>
        <position position="64"/>
    </location>
</feature>